<evidence type="ECO:0000313" key="2">
    <source>
        <dbReference type="Proteomes" id="UP000002668"/>
    </source>
</evidence>
<dbReference type="Proteomes" id="UP000002668">
    <property type="component" value="Genome"/>
</dbReference>
<name>E5A2S5_LEPMJ</name>
<organism evidence="2">
    <name type="scientific">Leptosphaeria maculans (strain JN3 / isolate v23.1.3 / race Av1-4-5-6-7-8)</name>
    <name type="common">Blackleg fungus</name>
    <name type="synonym">Phoma lingam</name>
    <dbReference type="NCBI Taxonomy" id="985895"/>
    <lineage>
        <taxon>Eukaryota</taxon>
        <taxon>Fungi</taxon>
        <taxon>Dikarya</taxon>
        <taxon>Ascomycota</taxon>
        <taxon>Pezizomycotina</taxon>
        <taxon>Dothideomycetes</taxon>
        <taxon>Pleosporomycetidae</taxon>
        <taxon>Pleosporales</taxon>
        <taxon>Pleosporineae</taxon>
        <taxon>Leptosphaeriaceae</taxon>
        <taxon>Plenodomus</taxon>
        <taxon>Plenodomus lingam/Leptosphaeria maculans species complex</taxon>
    </lineage>
</organism>
<proteinExistence type="predicted"/>
<dbReference type="VEuPathDB" id="FungiDB:LEMA_uP092800.1"/>
<dbReference type="AlphaFoldDB" id="E5A2S5"/>
<dbReference type="EMBL" id="FP929132">
    <property type="protein sequence ID" value="CBX97871.1"/>
    <property type="molecule type" value="Genomic_DNA"/>
</dbReference>
<gene>
    <name evidence="1" type="ORF">LEMA_uP092800.1</name>
</gene>
<keyword evidence="2" id="KW-1185">Reference proteome</keyword>
<accession>E5A2S5</accession>
<reference evidence="2" key="1">
    <citation type="journal article" date="2011" name="Nat. Commun.">
        <title>Effector diversification within compartments of the Leptosphaeria maculans genome affected by Repeat-Induced Point mutations.</title>
        <authorList>
            <person name="Rouxel T."/>
            <person name="Grandaubert J."/>
            <person name="Hane J.K."/>
            <person name="Hoede C."/>
            <person name="van de Wouw A.P."/>
            <person name="Couloux A."/>
            <person name="Dominguez V."/>
            <person name="Anthouard V."/>
            <person name="Bally P."/>
            <person name="Bourras S."/>
            <person name="Cozijnsen A.J."/>
            <person name="Ciuffetti L.M."/>
            <person name="Degrave A."/>
            <person name="Dilmaghani A."/>
            <person name="Duret L."/>
            <person name="Fudal I."/>
            <person name="Goodwin S.B."/>
            <person name="Gout L."/>
            <person name="Glaser N."/>
            <person name="Linglin J."/>
            <person name="Kema G.H.J."/>
            <person name="Lapalu N."/>
            <person name="Lawrence C.B."/>
            <person name="May K."/>
            <person name="Meyer M."/>
            <person name="Ollivier B."/>
            <person name="Poulain J."/>
            <person name="Schoch C.L."/>
            <person name="Simon A."/>
            <person name="Spatafora J.W."/>
            <person name="Stachowiak A."/>
            <person name="Turgeon B.G."/>
            <person name="Tyler B.M."/>
            <person name="Vincent D."/>
            <person name="Weissenbach J."/>
            <person name="Amselem J."/>
            <person name="Quesneville H."/>
            <person name="Oliver R.P."/>
            <person name="Wincker P."/>
            <person name="Balesdent M.-H."/>
            <person name="Howlett B.J."/>
        </authorList>
    </citation>
    <scope>NUCLEOTIDE SEQUENCE [LARGE SCALE GENOMIC DNA]</scope>
    <source>
        <strain evidence="2">JN3 / isolate v23.1.3 / race Av1-4-5-6-7-8</strain>
    </source>
</reference>
<dbReference type="InParanoid" id="E5A2S5"/>
<dbReference type="HOGENOM" id="CLU_3143390_0_0_1"/>
<evidence type="ECO:0000313" key="1">
    <source>
        <dbReference type="EMBL" id="CBX97871.1"/>
    </source>
</evidence>
<protein>
    <submittedName>
        <fullName evidence="1">Predicted protein</fullName>
    </submittedName>
</protein>
<sequence>MAKPANYVLDQAVFYVYNEALSLVGLSGGADEILPYLPTVVTSTQRTMV</sequence>